<sequence length="47" mass="5359">MGVFLVCSVYEGCPLVPNRGSYGQDVVKKSFKILGDRDTFRDRFMVK</sequence>
<keyword evidence="2" id="KW-1185">Reference proteome</keyword>
<organism evidence="1 2">
    <name type="scientific">Limnospira indica PCC 8005</name>
    <dbReference type="NCBI Taxonomy" id="376219"/>
    <lineage>
        <taxon>Bacteria</taxon>
        <taxon>Bacillati</taxon>
        <taxon>Cyanobacteriota</taxon>
        <taxon>Cyanophyceae</taxon>
        <taxon>Oscillatoriophycideae</taxon>
        <taxon>Oscillatoriales</taxon>
        <taxon>Sirenicapillariaceae</taxon>
        <taxon>Limnospira</taxon>
    </lineage>
</organism>
<evidence type="ECO:0000313" key="2">
    <source>
        <dbReference type="Proteomes" id="UP000032946"/>
    </source>
</evidence>
<accession>A0A9P1KLM3</accession>
<protein>
    <submittedName>
        <fullName evidence="1">Uncharacterized protein</fullName>
    </submittedName>
</protein>
<dbReference type="EMBL" id="FO818640">
    <property type="protein sequence ID" value="CDM98487.1"/>
    <property type="molecule type" value="Genomic_DNA"/>
</dbReference>
<dbReference type="Proteomes" id="UP000032946">
    <property type="component" value="Chromosome"/>
</dbReference>
<reference evidence="1 2" key="1">
    <citation type="submission" date="2014-02" db="EMBL/GenBank/DDBJ databases">
        <authorList>
            <person name="Genoscope - CEA"/>
        </authorList>
    </citation>
    <scope>NUCLEOTIDE SEQUENCE [LARGE SCALE GENOMIC DNA]</scope>
    <source>
        <strain evidence="1 2">PCC 8005</strain>
    </source>
</reference>
<gene>
    <name evidence="1" type="ORF">ARTHRO_61088</name>
</gene>
<proteinExistence type="predicted"/>
<evidence type="ECO:0000313" key="1">
    <source>
        <dbReference type="EMBL" id="CDM98487.1"/>
    </source>
</evidence>
<dbReference type="AlphaFoldDB" id="A0A9P1KLM3"/>
<name>A0A9P1KLM3_9CYAN</name>